<accession>A0A0C3DBF0</accession>
<dbReference type="Proteomes" id="UP000053989">
    <property type="component" value="Unassembled WGS sequence"/>
</dbReference>
<evidence type="ECO:0008006" key="3">
    <source>
        <dbReference type="Google" id="ProtNLM"/>
    </source>
</evidence>
<dbReference type="InParanoid" id="A0A0C3DBF0"/>
<dbReference type="SUPFAM" id="SSF103473">
    <property type="entry name" value="MFS general substrate transporter"/>
    <property type="match status" value="1"/>
</dbReference>
<gene>
    <name evidence="1" type="ORF">SCLCIDRAFT_1222598</name>
</gene>
<reference evidence="2" key="2">
    <citation type="submission" date="2015-01" db="EMBL/GenBank/DDBJ databases">
        <title>Evolutionary Origins and Diversification of the Mycorrhizal Mutualists.</title>
        <authorList>
            <consortium name="DOE Joint Genome Institute"/>
            <consortium name="Mycorrhizal Genomics Consortium"/>
            <person name="Kohler A."/>
            <person name="Kuo A."/>
            <person name="Nagy L.G."/>
            <person name="Floudas D."/>
            <person name="Copeland A."/>
            <person name="Barry K.W."/>
            <person name="Cichocki N."/>
            <person name="Veneault-Fourrey C."/>
            <person name="LaButti K."/>
            <person name="Lindquist E.A."/>
            <person name="Lipzen A."/>
            <person name="Lundell T."/>
            <person name="Morin E."/>
            <person name="Murat C."/>
            <person name="Riley R."/>
            <person name="Ohm R."/>
            <person name="Sun H."/>
            <person name="Tunlid A."/>
            <person name="Henrissat B."/>
            <person name="Grigoriev I.V."/>
            <person name="Hibbett D.S."/>
            <person name="Martin F."/>
        </authorList>
    </citation>
    <scope>NUCLEOTIDE SEQUENCE [LARGE SCALE GENOMIC DNA]</scope>
    <source>
        <strain evidence="2">Foug A</strain>
    </source>
</reference>
<dbReference type="STRING" id="1036808.A0A0C3DBF0"/>
<proteinExistence type="predicted"/>
<dbReference type="HOGENOM" id="CLU_2729330_0_0_1"/>
<name>A0A0C3DBF0_9AGAM</name>
<evidence type="ECO:0000313" key="1">
    <source>
        <dbReference type="EMBL" id="KIM53729.1"/>
    </source>
</evidence>
<organism evidence="1 2">
    <name type="scientific">Scleroderma citrinum Foug A</name>
    <dbReference type="NCBI Taxonomy" id="1036808"/>
    <lineage>
        <taxon>Eukaryota</taxon>
        <taxon>Fungi</taxon>
        <taxon>Dikarya</taxon>
        <taxon>Basidiomycota</taxon>
        <taxon>Agaricomycotina</taxon>
        <taxon>Agaricomycetes</taxon>
        <taxon>Agaricomycetidae</taxon>
        <taxon>Boletales</taxon>
        <taxon>Sclerodermatineae</taxon>
        <taxon>Sclerodermataceae</taxon>
        <taxon>Scleroderma</taxon>
    </lineage>
</organism>
<evidence type="ECO:0000313" key="2">
    <source>
        <dbReference type="Proteomes" id="UP000053989"/>
    </source>
</evidence>
<reference evidence="1 2" key="1">
    <citation type="submission" date="2014-04" db="EMBL/GenBank/DDBJ databases">
        <authorList>
            <consortium name="DOE Joint Genome Institute"/>
            <person name="Kuo A."/>
            <person name="Kohler A."/>
            <person name="Nagy L.G."/>
            <person name="Floudas D."/>
            <person name="Copeland A."/>
            <person name="Barry K.W."/>
            <person name="Cichocki N."/>
            <person name="Veneault-Fourrey C."/>
            <person name="LaButti K."/>
            <person name="Lindquist E.A."/>
            <person name="Lipzen A."/>
            <person name="Lundell T."/>
            <person name="Morin E."/>
            <person name="Murat C."/>
            <person name="Sun H."/>
            <person name="Tunlid A."/>
            <person name="Henrissat B."/>
            <person name="Grigoriev I.V."/>
            <person name="Hibbett D.S."/>
            <person name="Martin F."/>
            <person name="Nordberg H.P."/>
            <person name="Cantor M.N."/>
            <person name="Hua S.X."/>
        </authorList>
    </citation>
    <scope>NUCLEOTIDE SEQUENCE [LARGE SCALE GENOMIC DNA]</scope>
    <source>
        <strain evidence="1 2">Foug A</strain>
    </source>
</reference>
<feature type="non-terminal residue" evidence="1">
    <location>
        <position position="72"/>
    </location>
</feature>
<protein>
    <recommendedName>
        <fullName evidence="3">Major facilitator superfamily (MFS) profile domain-containing protein</fullName>
    </recommendedName>
</protein>
<dbReference type="AlphaFoldDB" id="A0A0C3DBF0"/>
<dbReference type="InterPro" id="IPR036259">
    <property type="entry name" value="MFS_trans_sf"/>
</dbReference>
<dbReference type="EMBL" id="KN822173">
    <property type="protein sequence ID" value="KIM53729.1"/>
    <property type="molecule type" value="Genomic_DNA"/>
</dbReference>
<sequence length="72" mass="8165">MSQLSSCVLPSEHDPRQWSKWRRWAIALALWNFIAPVDMAATFYSGVQQQIQDDFGTTDTLATLGLGLYNFV</sequence>
<keyword evidence="2" id="KW-1185">Reference proteome</keyword>